<dbReference type="EMBL" id="BARV01042687">
    <property type="protein sequence ID" value="GAI50017.1"/>
    <property type="molecule type" value="Genomic_DNA"/>
</dbReference>
<gene>
    <name evidence="2" type="ORF">S06H3_64081</name>
</gene>
<feature type="transmembrane region" description="Helical" evidence="1">
    <location>
        <begin position="90"/>
        <end position="111"/>
    </location>
</feature>
<sequence length="125" mass="13733">FYYGGQAVIEGVMIRGRKAMVTAVRRPNGGMAMDVQPLSPIYTGWMRRTPLMRGIIVLIEAMALGIKSLLYSANVSLEEEEEELSGKTAWAMIGIALVLAIVLFLIAPLFLTRLINPYIGSSLVF</sequence>
<name>X1P160_9ZZZZ</name>
<organism evidence="2">
    <name type="scientific">marine sediment metagenome</name>
    <dbReference type="NCBI Taxonomy" id="412755"/>
    <lineage>
        <taxon>unclassified sequences</taxon>
        <taxon>metagenomes</taxon>
        <taxon>ecological metagenomes</taxon>
    </lineage>
</organism>
<keyword evidence="1" id="KW-0812">Transmembrane</keyword>
<keyword evidence="1" id="KW-0472">Membrane</keyword>
<dbReference type="PANTHER" id="PTHR42867">
    <property type="entry name" value="MEMBRANE PROTEIN-RELATED"/>
    <property type="match status" value="1"/>
</dbReference>
<evidence type="ECO:0008006" key="3">
    <source>
        <dbReference type="Google" id="ProtNLM"/>
    </source>
</evidence>
<dbReference type="AlphaFoldDB" id="X1P160"/>
<comment type="caution">
    <text evidence="2">The sequence shown here is derived from an EMBL/GenBank/DDBJ whole genome shotgun (WGS) entry which is preliminary data.</text>
</comment>
<dbReference type="InterPro" id="IPR010787">
    <property type="entry name" value="DUF1385"/>
</dbReference>
<reference evidence="2" key="1">
    <citation type="journal article" date="2014" name="Front. Microbiol.">
        <title>High frequency of phylogenetically diverse reductive dehalogenase-homologous genes in deep subseafloor sedimentary metagenomes.</title>
        <authorList>
            <person name="Kawai M."/>
            <person name="Futagami T."/>
            <person name="Toyoda A."/>
            <person name="Takaki Y."/>
            <person name="Nishi S."/>
            <person name="Hori S."/>
            <person name="Arai W."/>
            <person name="Tsubouchi T."/>
            <person name="Morono Y."/>
            <person name="Uchiyama I."/>
            <person name="Ito T."/>
            <person name="Fujiyama A."/>
            <person name="Inagaki F."/>
            <person name="Takami H."/>
        </authorList>
    </citation>
    <scope>NUCLEOTIDE SEQUENCE</scope>
    <source>
        <strain evidence="2">Expedition CK06-06</strain>
    </source>
</reference>
<accession>X1P160</accession>
<evidence type="ECO:0000256" key="1">
    <source>
        <dbReference type="SAM" id="Phobius"/>
    </source>
</evidence>
<dbReference type="PANTHER" id="PTHR42867:SF1">
    <property type="entry name" value="MEMBRANE PROTEIN-RELATED"/>
    <property type="match status" value="1"/>
</dbReference>
<feature type="non-terminal residue" evidence="2">
    <location>
        <position position="125"/>
    </location>
</feature>
<dbReference type="Pfam" id="PF07136">
    <property type="entry name" value="DUF1385"/>
    <property type="match status" value="1"/>
</dbReference>
<keyword evidence="1" id="KW-1133">Transmembrane helix</keyword>
<protein>
    <recommendedName>
        <fullName evidence="3">DUF1385 domain-containing protein</fullName>
    </recommendedName>
</protein>
<proteinExistence type="predicted"/>
<evidence type="ECO:0000313" key="2">
    <source>
        <dbReference type="EMBL" id="GAI50017.1"/>
    </source>
</evidence>
<feature type="transmembrane region" description="Helical" evidence="1">
    <location>
        <begin position="51"/>
        <end position="70"/>
    </location>
</feature>
<feature type="non-terminal residue" evidence="2">
    <location>
        <position position="1"/>
    </location>
</feature>